<dbReference type="Gene3D" id="1.20.120.1910">
    <property type="entry name" value="Cysteine-tRNA ligase, C-terminal anti-codon recognition domain"/>
    <property type="match status" value="1"/>
</dbReference>
<evidence type="ECO:0000256" key="2">
    <source>
        <dbReference type="ARBA" id="ARBA00012832"/>
    </source>
</evidence>
<evidence type="ECO:0000256" key="10">
    <source>
        <dbReference type="ARBA" id="ARBA00031499"/>
    </source>
</evidence>
<evidence type="ECO:0000256" key="11">
    <source>
        <dbReference type="SAM" id="MobiDB-lite"/>
    </source>
</evidence>
<protein>
    <recommendedName>
        <fullName evidence="2">cysteine--tRNA ligase</fullName>
        <ecNumber evidence="2">6.1.1.16</ecNumber>
    </recommendedName>
    <alternativeName>
        <fullName evidence="10">Cysteinyl-tRNA synthetase</fullName>
    </alternativeName>
</protein>
<feature type="region of interest" description="Disordered" evidence="11">
    <location>
        <begin position="685"/>
        <end position="727"/>
    </location>
</feature>
<keyword evidence="8" id="KW-0648">Protein biosynthesis</keyword>
<dbReference type="Proteomes" id="UP000236544">
    <property type="component" value="Unassembled WGS sequence"/>
</dbReference>
<proteinExistence type="inferred from homology"/>
<dbReference type="PANTHER" id="PTHR10890">
    <property type="entry name" value="CYSTEINYL-TRNA SYNTHETASE"/>
    <property type="match status" value="1"/>
</dbReference>
<keyword evidence="3" id="KW-0436">Ligase</keyword>
<dbReference type="GO" id="GO:0005524">
    <property type="term" value="F:ATP binding"/>
    <property type="evidence" value="ECO:0007669"/>
    <property type="project" value="UniProtKB-KW"/>
</dbReference>
<dbReference type="InterPro" id="IPR014729">
    <property type="entry name" value="Rossmann-like_a/b/a_fold"/>
</dbReference>
<dbReference type="GO" id="GO:0046872">
    <property type="term" value="F:metal ion binding"/>
    <property type="evidence" value="ECO:0007669"/>
    <property type="project" value="UniProtKB-KW"/>
</dbReference>
<comment type="cofactor">
    <cofactor evidence="1">
        <name>Zn(2+)</name>
        <dbReference type="ChEBI" id="CHEBI:29105"/>
    </cofactor>
</comment>
<dbReference type="SUPFAM" id="SSF47323">
    <property type="entry name" value="Anticodon-binding domain of a subclass of class I aminoacyl-tRNA synthetases"/>
    <property type="match status" value="1"/>
</dbReference>
<keyword evidence="14" id="KW-1185">Reference proteome</keyword>
<dbReference type="Pfam" id="PF01406">
    <property type="entry name" value="tRNA-synt_1e"/>
    <property type="match status" value="1"/>
</dbReference>
<evidence type="ECO:0000256" key="8">
    <source>
        <dbReference type="ARBA" id="ARBA00022917"/>
    </source>
</evidence>
<evidence type="ECO:0000256" key="5">
    <source>
        <dbReference type="ARBA" id="ARBA00022741"/>
    </source>
</evidence>
<dbReference type="InterPro" id="IPR009080">
    <property type="entry name" value="tRNAsynth_Ia_anticodon-bd"/>
</dbReference>
<dbReference type="GO" id="GO:0005737">
    <property type="term" value="C:cytoplasm"/>
    <property type="evidence" value="ECO:0007669"/>
    <property type="project" value="TreeGrafter"/>
</dbReference>
<accession>A0A0P1KWW4</accession>
<name>A0A0P1KWW4_9SACH</name>
<dbReference type="HAMAP" id="MF_00041">
    <property type="entry name" value="Cys_tRNA_synth"/>
    <property type="match status" value="1"/>
</dbReference>
<evidence type="ECO:0000256" key="9">
    <source>
        <dbReference type="ARBA" id="ARBA00023146"/>
    </source>
</evidence>
<gene>
    <name evidence="13" type="ORF">LAQU0_S15e02784g</name>
</gene>
<evidence type="ECO:0000313" key="14">
    <source>
        <dbReference type="Proteomes" id="UP000236544"/>
    </source>
</evidence>
<dbReference type="Gene3D" id="3.40.50.620">
    <property type="entry name" value="HUPs"/>
    <property type="match status" value="1"/>
</dbReference>
<keyword evidence="6" id="KW-0862">Zinc</keyword>
<reference evidence="14" key="1">
    <citation type="submission" date="2015-10" db="EMBL/GenBank/DDBJ databases">
        <authorList>
            <person name="Devillers H."/>
        </authorList>
    </citation>
    <scope>NUCLEOTIDE SEQUENCE [LARGE SCALE GENOMIC DNA]</scope>
</reference>
<dbReference type="GO" id="GO:0006423">
    <property type="term" value="P:cysteinyl-tRNA aminoacylation"/>
    <property type="evidence" value="ECO:0007669"/>
    <property type="project" value="InterPro"/>
</dbReference>
<evidence type="ECO:0000256" key="1">
    <source>
        <dbReference type="ARBA" id="ARBA00001947"/>
    </source>
</evidence>
<dbReference type="InterPro" id="IPR032678">
    <property type="entry name" value="tRNA-synt_1_cat_dom"/>
</dbReference>
<dbReference type="OrthoDB" id="438179at2759"/>
<dbReference type="PRINTS" id="PR00983">
    <property type="entry name" value="TRNASYNTHCYS"/>
</dbReference>
<feature type="compositionally biased region" description="Basic and acidic residues" evidence="11">
    <location>
        <begin position="685"/>
        <end position="715"/>
    </location>
</feature>
<dbReference type="InterPro" id="IPR024909">
    <property type="entry name" value="Cys-tRNA/MSH_ligase"/>
</dbReference>
<keyword evidence="7" id="KW-0067">ATP-binding</keyword>
<feature type="domain" description="tRNA synthetases class I catalytic" evidence="12">
    <location>
        <begin position="63"/>
        <end position="479"/>
    </location>
</feature>
<keyword evidence="9" id="KW-0030">Aminoacyl-tRNA synthetase</keyword>
<evidence type="ECO:0000313" key="13">
    <source>
        <dbReference type="EMBL" id="CUS24362.1"/>
    </source>
</evidence>
<keyword evidence="4" id="KW-0479">Metal-binding</keyword>
<dbReference type="PANTHER" id="PTHR10890:SF3">
    <property type="entry name" value="CYSTEINE--TRNA LIGASE, CYTOPLASMIC"/>
    <property type="match status" value="1"/>
</dbReference>
<organism evidence="13 14">
    <name type="scientific">Lachancea quebecensis</name>
    <dbReference type="NCBI Taxonomy" id="1654605"/>
    <lineage>
        <taxon>Eukaryota</taxon>
        <taxon>Fungi</taxon>
        <taxon>Dikarya</taxon>
        <taxon>Ascomycota</taxon>
        <taxon>Saccharomycotina</taxon>
        <taxon>Saccharomycetes</taxon>
        <taxon>Saccharomycetales</taxon>
        <taxon>Saccharomycetaceae</taxon>
        <taxon>Lachancea</taxon>
    </lineage>
</organism>
<dbReference type="SUPFAM" id="SSF52374">
    <property type="entry name" value="Nucleotidylyl transferase"/>
    <property type="match status" value="1"/>
</dbReference>
<dbReference type="CDD" id="cd00672">
    <property type="entry name" value="CysRS_core"/>
    <property type="match status" value="1"/>
</dbReference>
<dbReference type="GO" id="GO:0004817">
    <property type="term" value="F:cysteine-tRNA ligase activity"/>
    <property type="evidence" value="ECO:0007669"/>
    <property type="project" value="UniProtKB-EC"/>
</dbReference>
<keyword evidence="5" id="KW-0547">Nucleotide-binding</keyword>
<dbReference type="AlphaFoldDB" id="A0A0P1KWW4"/>
<evidence type="ECO:0000259" key="12">
    <source>
        <dbReference type="Pfam" id="PF01406"/>
    </source>
</evidence>
<evidence type="ECO:0000256" key="6">
    <source>
        <dbReference type="ARBA" id="ARBA00022833"/>
    </source>
</evidence>
<evidence type="ECO:0000256" key="4">
    <source>
        <dbReference type="ARBA" id="ARBA00022723"/>
    </source>
</evidence>
<sequence>MYKCRTFSKIWKTCERSVGMSATSSNVKVNQPKWHQPQRPEEAPQLKLYNSLTRQKEEFVTISGDKNVTWYSCGPTVYDSSHMGHARNYVSIDINRRILQDYFGYRVRFVQNVTDVDDKIILRARQSHLFERFMAENKQVTPSIIEKVNKALFVFIETNLNKKVSTIAEYEAWFSSLDVSKEKEANPKFAMYTSAASDCIAGLKGSKDADSFFKLVKEVLIPALDKESGSTINEPEVFRKLPAFWEREFNKDMAALNVLEPSVTTRVSEYVPEIVEFVQRIIDNGYAYATEDGSVYFDTKAFDKSEKHDYAKCQPWNKGKLDLINDAEGSLSNFSATNGKRSSNDFALWKSSKPGEPEWDSPWGKGRPGWHIECSVMACDVLGPNIDIHTGGIDLAFPHHDNEIAQSEAFYDNHQWVNYFLHTGHLHIEGQKMSKSLKNFITIDEALKKYTARQLRLAFSSAQWNSQLDFKETLLVEVKSLEQSFNNFFRNVRALKADVKHREDMGQHISKKLGDKEKGLLFELATFQDKVHSAFCDNLSTPVALKHLSELVTKANLYITSAGSDIRIEPLLDVVRYITKILQVIGFPSREDSLGWLDVTGSESQSSGNREELVMPYVKCLSNFRDDVRRLAIDKASSAEFLKLTDRVRDNDILDLNVSIDDRSDQASLVKFLTNDEKEEYKKQIMEKDQRQREKEAKKMEQARQREVKEAERRQKAQLSPKDMFRNPELYSEWDGEGLPVKDKDGVDITKSMLKKLKKQWEQQKKLHEEYFG</sequence>
<dbReference type="EMBL" id="LN890572">
    <property type="protein sequence ID" value="CUS24362.1"/>
    <property type="molecule type" value="Genomic_DNA"/>
</dbReference>
<evidence type="ECO:0000256" key="3">
    <source>
        <dbReference type="ARBA" id="ARBA00022598"/>
    </source>
</evidence>
<dbReference type="EC" id="6.1.1.16" evidence="2"/>
<evidence type="ECO:0000256" key="7">
    <source>
        <dbReference type="ARBA" id="ARBA00022840"/>
    </source>
</evidence>
<dbReference type="InterPro" id="IPR015803">
    <property type="entry name" value="Cys-tRNA-ligase"/>
</dbReference>
<dbReference type="NCBIfam" id="TIGR00435">
    <property type="entry name" value="cysS"/>
    <property type="match status" value="1"/>
</dbReference>